<protein>
    <recommendedName>
        <fullName evidence="9">Centromere protein I-like</fullName>
    </recommendedName>
</protein>
<dbReference type="Pfam" id="PF07778">
    <property type="entry name" value="CENP-I"/>
    <property type="match status" value="1"/>
</dbReference>
<comment type="subcellular location">
    <subcellularLocation>
        <location evidence="2">Chromosome</location>
        <location evidence="2">Centromere</location>
    </subcellularLocation>
    <subcellularLocation>
        <location evidence="1">Nucleus</location>
    </subcellularLocation>
</comment>
<proteinExistence type="inferred from homology"/>
<accession>A0AAV7X5R3</accession>
<evidence type="ECO:0000256" key="6">
    <source>
        <dbReference type="ARBA" id="ARBA00023328"/>
    </source>
</evidence>
<evidence type="ECO:0000313" key="7">
    <source>
        <dbReference type="EMBL" id="KAJ1520069.1"/>
    </source>
</evidence>
<evidence type="ECO:0000256" key="3">
    <source>
        <dbReference type="ARBA" id="ARBA00005470"/>
    </source>
</evidence>
<evidence type="ECO:0008006" key="9">
    <source>
        <dbReference type="Google" id="ProtNLM"/>
    </source>
</evidence>
<comment type="similarity">
    <text evidence="3">Belongs to the CENP-I/CTF3 family.</text>
</comment>
<keyword evidence="8" id="KW-1185">Reference proteome</keyword>
<keyword evidence="6" id="KW-0137">Centromere</keyword>
<evidence type="ECO:0000256" key="2">
    <source>
        <dbReference type="ARBA" id="ARBA00004584"/>
    </source>
</evidence>
<dbReference type="AlphaFoldDB" id="A0AAV7X5R3"/>
<dbReference type="Proteomes" id="UP001075354">
    <property type="component" value="Chromosome 15"/>
</dbReference>
<dbReference type="GO" id="GO:0000070">
    <property type="term" value="P:mitotic sister chromatid segregation"/>
    <property type="evidence" value="ECO:0007669"/>
    <property type="project" value="TreeGrafter"/>
</dbReference>
<keyword evidence="4" id="KW-0158">Chromosome</keyword>
<reference evidence="7" key="1">
    <citation type="submission" date="2022-12" db="EMBL/GenBank/DDBJ databases">
        <title>Chromosome-level genome assembly of the bean flower thrips Megalurothrips usitatus.</title>
        <authorList>
            <person name="Ma L."/>
            <person name="Liu Q."/>
            <person name="Li H."/>
            <person name="Cai W."/>
        </authorList>
    </citation>
    <scope>NUCLEOTIDE SEQUENCE</scope>
    <source>
        <strain evidence="7">Cailab_2022a</strain>
    </source>
</reference>
<name>A0AAV7X5R3_9NEOP</name>
<dbReference type="InterPro" id="IPR012485">
    <property type="entry name" value="CENP-I"/>
</dbReference>
<organism evidence="7 8">
    <name type="scientific">Megalurothrips usitatus</name>
    <name type="common">bean blossom thrips</name>
    <dbReference type="NCBI Taxonomy" id="439358"/>
    <lineage>
        <taxon>Eukaryota</taxon>
        <taxon>Metazoa</taxon>
        <taxon>Ecdysozoa</taxon>
        <taxon>Arthropoda</taxon>
        <taxon>Hexapoda</taxon>
        <taxon>Insecta</taxon>
        <taxon>Pterygota</taxon>
        <taxon>Neoptera</taxon>
        <taxon>Paraneoptera</taxon>
        <taxon>Thysanoptera</taxon>
        <taxon>Terebrantia</taxon>
        <taxon>Thripoidea</taxon>
        <taxon>Thripidae</taxon>
        <taxon>Megalurothrips</taxon>
    </lineage>
</organism>
<dbReference type="EMBL" id="JAPTSV010000015">
    <property type="protein sequence ID" value="KAJ1520069.1"/>
    <property type="molecule type" value="Genomic_DNA"/>
</dbReference>
<sequence length="624" mass="71166">MSKLRRPLLTLTNLNGKFSGQIYDAVLTKLRGQETGLDREDIKSLISILTDEKNEKCSAGSFRDLLFCCIPENTLSKDVTDLAVLWMLFKNGSESVIPSKINAVLEWITGLLQFNLIEKAHVDGYYELYYELLVRESCQKLACKLIHMLTRPDDVYRGRVERVLRIYKKGGGRAKHLAHLIGLFKTFKPELVPESVKSYSHEQAFKGMSPGLSRSLEAAQQRAHTENNISSTQLDWKAITSKKNKSGIPLIPTAMYVHLGSELYRDKRRKIVEFLDKVSLASYHLSCEIPTTILSLMLNEGGIHFLATHNSDVHARFSSVLYSCLHSVFIQNNKNVPFEEREHFLKQIVVLEDYMQQGIPVVSRFLAYYIASWNGFDHQNLIYRLLERITLANFEEFNDCILTHLQTLFLSGDTQERALIIHTLSELVFNMHIKWTKQLPNEHLFLGGKCNWTTHFSATVPALIKTTSNYCALGLRLTPNDPLILHVSLCFFETLVDMQSRAKQQLTVIPPSVFYRCLFSLDFNYLARVCSLLLRYSSTSEIYGNESIALLNKYSCDVWNCLVKKKAFSKAKQGYILESHDGLKQMLPSECDSVFSLEYHPTMLGMAQHLQTLSVSDVVLSSEV</sequence>
<evidence type="ECO:0000256" key="5">
    <source>
        <dbReference type="ARBA" id="ARBA00023242"/>
    </source>
</evidence>
<dbReference type="GO" id="GO:0034080">
    <property type="term" value="P:CENP-A containing chromatin assembly"/>
    <property type="evidence" value="ECO:0007669"/>
    <property type="project" value="TreeGrafter"/>
</dbReference>
<dbReference type="PANTHER" id="PTHR48208">
    <property type="entry name" value="CENTROMERE PROTEIN I"/>
    <property type="match status" value="1"/>
</dbReference>
<evidence type="ECO:0000256" key="4">
    <source>
        <dbReference type="ARBA" id="ARBA00022454"/>
    </source>
</evidence>
<dbReference type="PANTHER" id="PTHR48208:SF2">
    <property type="entry name" value="CENTROMERE PROTEIN I"/>
    <property type="match status" value="1"/>
</dbReference>
<comment type="caution">
    <text evidence="7">The sequence shown here is derived from an EMBL/GenBank/DDBJ whole genome shotgun (WGS) entry which is preliminary data.</text>
</comment>
<evidence type="ECO:0000256" key="1">
    <source>
        <dbReference type="ARBA" id="ARBA00004123"/>
    </source>
</evidence>
<gene>
    <name evidence="7" type="ORF">ONE63_004295</name>
</gene>
<evidence type="ECO:0000313" key="8">
    <source>
        <dbReference type="Proteomes" id="UP001075354"/>
    </source>
</evidence>
<dbReference type="GO" id="GO:0005634">
    <property type="term" value="C:nucleus"/>
    <property type="evidence" value="ECO:0007669"/>
    <property type="project" value="UniProtKB-SubCell"/>
</dbReference>
<dbReference type="GO" id="GO:0000939">
    <property type="term" value="C:inner kinetochore"/>
    <property type="evidence" value="ECO:0007669"/>
    <property type="project" value="TreeGrafter"/>
</dbReference>
<keyword evidence="5" id="KW-0539">Nucleus</keyword>